<dbReference type="SUPFAM" id="SSF57850">
    <property type="entry name" value="RING/U-box"/>
    <property type="match status" value="1"/>
</dbReference>
<proteinExistence type="predicted"/>
<evidence type="ECO:0000313" key="7">
    <source>
        <dbReference type="EMBL" id="KAJ9183902.1"/>
    </source>
</evidence>
<comment type="caution">
    <text evidence="7">The sequence shown here is derived from an EMBL/GenBank/DDBJ whole genome shotgun (WGS) entry which is preliminary data.</text>
</comment>
<evidence type="ECO:0000256" key="5">
    <source>
        <dbReference type="ARBA" id="ARBA00022833"/>
    </source>
</evidence>
<dbReference type="PANTHER" id="PTHR15710:SF74">
    <property type="entry name" value="RING-TYPE E3 UBIQUITIN TRANSFERASE-RELATED"/>
    <property type="match status" value="1"/>
</dbReference>
<keyword evidence="4" id="KW-0863">Zinc-finger</keyword>
<reference evidence="7" key="1">
    <citation type="journal article" date="2023" name="Plant Biotechnol. J.">
        <title>Chromosome-level wild Hevea brasiliensis genome provides new tools for genomic-assisted breeding and valuable loci to elevate rubber yield.</title>
        <authorList>
            <person name="Cheng H."/>
            <person name="Song X."/>
            <person name="Hu Y."/>
            <person name="Wu T."/>
            <person name="Yang Q."/>
            <person name="An Z."/>
            <person name="Feng S."/>
            <person name="Deng Z."/>
            <person name="Wu W."/>
            <person name="Zeng X."/>
            <person name="Tu M."/>
            <person name="Wang X."/>
            <person name="Huang H."/>
        </authorList>
    </citation>
    <scope>NUCLEOTIDE SEQUENCE</scope>
    <source>
        <strain evidence="7">MT/VB/25A 57/8</strain>
    </source>
</reference>
<keyword evidence="8" id="KW-1185">Reference proteome</keyword>
<dbReference type="InterPro" id="IPR013083">
    <property type="entry name" value="Znf_RING/FYVE/PHD"/>
</dbReference>
<evidence type="ECO:0000256" key="3">
    <source>
        <dbReference type="ARBA" id="ARBA00022723"/>
    </source>
</evidence>
<dbReference type="EC" id="2.3.2.27" evidence="2"/>
<dbReference type="Gene3D" id="3.30.40.10">
    <property type="entry name" value="Zinc/RING finger domain, C3HC4 (zinc finger)"/>
    <property type="match status" value="1"/>
</dbReference>
<accession>A0ABQ9MUC0</accession>
<dbReference type="Proteomes" id="UP001174677">
    <property type="component" value="Chromosome 4"/>
</dbReference>
<evidence type="ECO:0000313" key="8">
    <source>
        <dbReference type="Proteomes" id="UP001174677"/>
    </source>
</evidence>
<evidence type="ECO:0000256" key="2">
    <source>
        <dbReference type="ARBA" id="ARBA00012483"/>
    </source>
</evidence>
<gene>
    <name evidence="7" type="ORF">P3X46_007701</name>
</gene>
<dbReference type="EMBL" id="JARPOI010000004">
    <property type="protein sequence ID" value="KAJ9183902.1"/>
    <property type="molecule type" value="Genomic_DNA"/>
</dbReference>
<keyword evidence="3" id="KW-0479">Metal-binding</keyword>
<dbReference type="Pfam" id="PF13639">
    <property type="entry name" value="zf-RING_2"/>
    <property type="match status" value="1"/>
</dbReference>
<dbReference type="SMART" id="SM00184">
    <property type="entry name" value="RING"/>
    <property type="match status" value="1"/>
</dbReference>
<dbReference type="InterPro" id="IPR001841">
    <property type="entry name" value="Znf_RING"/>
</dbReference>
<sequence>MASNTLLSCLIDVSFDMDEALTLQPNFGHQIAESDSLVADLPTVSADDDVCSVCMERFQSGIGGKQVQCGHVYHAACISSWLSHCNSCPLCRFNISCSK</sequence>
<evidence type="ECO:0000256" key="4">
    <source>
        <dbReference type="ARBA" id="ARBA00022771"/>
    </source>
</evidence>
<keyword evidence="5" id="KW-0862">Zinc</keyword>
<protein>
    <recommendedName>
        <fullName evidence="2">RING-type E3 ubiquitin transferase</fullName>
        <ecNumber evidence="2">2.3.2.27</ecNumber>
    </recommendedName>
</protein>
<organism evidence="7 8">
    <name type="scientific">Hevea brasiliensis</name>
    <name type="common">Para rubber tree</name>
    <name type="synonym">Siphonia brasiliensis</name>
    <dbReference type="NCBI Taxonomy" id="3981"/>
    <lineage>
        <taxon>Eukaryota</taxon>
        <taxon>Viridiplantae</taxon>
        <taxon>Streptophyta</taxon>
        <taxon>Embryophyta</taxon>
        <taxon>Tracheophyta</taxon>
        <taxon>Spermatophyta</taxon>
        <taxon>Magnoliopsida</taxon>
        <taxon>eudicotyledons</taxon>
        <taxon>Gunneridae</taxon>
        <taxon>Pentapetalae</taxon>
        <taxon>rosids</taxon>
        <taxon>fabids</taxon>
        <taxon>Malpighiales</taxon>
        <taxon>Euphorbiaceae</taxon>
        <taxon>Crotonoideae</taxon>
        <taxon>Micrandreae</taxon>
        <taxon>Hevea</taxon>
    </lineage>
</organism>
<dbReference type="PANTHER" id="PTHR15710">
    <property type="entry name" value="E3 UBIQUITIN-PROTEIN LIGASE PRAJA"/>
    <property type="match status" value="1"/>
</dbReference>
<name>A0ABQ9MUC0_HEVBR</name>
<comment type="catalytic activity">
    <reaction evidence="1">
        <text>S-ubiquitinyl-[E2 ubiquitin-conjugating enzyme]-L-cysteine + [acceptor protein]-L-lysine = [E2 ubiquitin-conjugating enzyme]-L-cysteine + N(6)-ubiquitinyl-[acceptor protein]-L-lysine.</text>
        <dbReference type="EC" id="2.3.2.27"/>
    </reaction>
</comment>
<evidence type="ECO:0000256" key="1">
    <source>
        <dbReference type="ARBA" id="ARBA00000900"/>
    </source>
</evidence>
<feature type="domain" description="RING-type" evidence="6">
    <location>
        <begin position="51"/>
        <end position="91"/>
    </location>
</feature>
<evidence type="ECO:0000259" key="6">
    <source>
        <dbReference type="SMART" id="SM00184"/>
    </source>
</evidence>